<dbReference type="AlphaFoldDB" id="C1MJX8"/>
<accession>C1MJX8</accession>
<sequence length="326" mass="34827">MKPRADVVRDARQLAVDVVVKRVEAHATRELFTRPAKDALARADELRGDGNDRFRRRAFDDAAGAYHEALATLAPAFADPTTSYAAETARVVLLSNAAQCAIETRDLPLAVARCLDALSTPCVASDARAFKKLLLRLARAYELGGDLDAARAVAREAALRGVGEEEFAEARARIDPTGILRDVGKLRDGVETRMFIMLALRMSAGEENLARVRAVLDNGDLPHVDRRDEMGNNVLWGVLNALTFDVEDDDDDDGAAGAGAAAGETKPVESGADSVVPTLSLLLAAGADPCQRYERGKTPLMFAAGSGSLAAVRAILGAFYTKVFHP</sequence>
<dbReference type="SUPFAM" id="SSF48403">
    <property type="entry name" value="Ankyrin repeat"/>
    <property type="match status" value="1"/>
</dbReference>
<dbReference type="SUPFAM" id="SSF48452">
    <property type="entry name" value="TPR-like"/>
    <property type="match status" value="1"/>
</dbReference>
<proteinExistence type="predicted"/>
<dbReference type="EMBL" id="GG663736">
    <property type="protein sequence ID" value="EEH59665.1"/>
    <property type="molecule type" value="Genomic_DNA"/>
</dbReference>
<keyword evidence="2" id="KW-1185">Reference proteome</keyword>
<organism evidence="2">
    <name type="scientific">Micromonas pusilla (strain CCMP1545)</name>
    <name type="common">Picoplanktonic green alga</name>
    <dbReference type="NCBI Taxonomy" id="564608"/>
    <lineage>
        <taxon>Eukaryota</taxon>
        <taxon>Viridiplantae</taxon>
        <taxon>Chlorophyta</taxon>
        <taxon>Mamiellophyceae</taxon>
        <taxon>Mamiellales</taxon>
        <taxon>Mamiellaceae</taxon>
        <taxon>Micromonas</taxon>
    </lineage>
</organism>
<evidence type="ECO:0000313" key="1">
    <source>
        <dbReference type="EMBL" id="EEH59665.1"/>
    </source>
</evidence>
<reference evidence="1 2" key="1">
    <citation type="journal article" date="2009" name="Science">
        <title>Green evolution and dynamic adaptations revealed by genomes of the marine picoeukaryotes Micromonas.</title>
        <authorList>
            <person name="Worden A.Z."/>
            <person name="Lee J.H."/>
            <person name="Mock T."/>
            <person name="Rouze P."/>
            <person name="Simmons M.P."/>
            <person name="Aerts A.L."/>
            <person name="Allen A.E."/>
            <person name="Cuvelier M.L."/>
            <person name="Derelle E."/>
            <person name="Everett M.V."/>
            <person name="Foulon E."/>
            <person name="Grimwood J."/>
            <person name="Gundlach H."/>
            <person name="Henrissat B."/>
            <person name="Napoli C."/>
            <person name="McDonald S.M."/>
            <person name="Parker M.S."/>
            <person name="Rombauts S."/>
            <person name="Salamov A."/>
            <person name="Von Dassow P."/>
            <person name="Badger J.H."/>
            <person name="Coutinho P.M."/>
            <person name="Demir E."/>
            <person name="Dubchak I."/>
            <person name="Gentemann C."/>
            <person name="Eikrem W."/>
            <person name="Gready J.E."/>
            <person name="John U."/>
            <person name="Lanier W."/>
            <person name="Lindquist E.A."/>
            <person name="Lucas S."/>
            <person name="Mayer K.F."/>
            <person name="Moreau H."/>
            <person name="Not F."/>
            <person name="Otillar R."/>
            <person name="Panaud O."/>
            <person name="Pangilinan J."/>
            <person name="Paulsen I."/>
            <person name="Piegu B."/>
            <person name="Poliakov A."/>
            <person name="Robbens S."/>
            <person name="Schmutz J."/>
            <person name="Toulza E."/>
            <person name="Wyss T."/>
            <person name="Zelensky A."/>
            <person name="Zhou K."/>
            <person name="Armbrust E.V."/>
            <person name="Bhattacharya D."/>
            <person name="Goodenough U.W."/>
            <person name="Van de Peer Y."/>
            <person name="Grigoriev I.V."/>
        </authorList>
    </citation>
    <scope>NUCLEOTIDE SEQUENCE [LARGE SCALE GENOMIC DNA]</scope>
    <source>
        <strain evidence="1 2">CCMP1545</strain>
    </source>
</reference>
<dbReference type="RefSeq" id="XP_003056289.1">
    <property type="nucleotide sequence ID" value="XM_003056243.1"/>
</dbReference>
<dbReference type="Proteomes" id="UP000001876">
    <property type="component" value="Unassembled WGS sequence"/>
</dbReference>
<dbReference type="KEGG" id="mpp:MICPUCDRAFT_55141"/>
<dbReference type="InterPro" id="IPR011990">
    <property type="entry name" value="TPR-like_helical_dom_sf"/>
</dbReference>
<evidence type="ECO:0000313" key="2">
    <source>
        <dbReference type="Proteomes" id="UP000001876"/>
    </source>
</evidence>
<dbReference type="GeneID" id="9681902"/>
<name>C1MJX8_MICPC</name>
<gene>
    <name evidence="1" type="ORF">MICPUCDRAFT_55141</name>
</gene>
<dbReference type="OrthoDB" id="5411518at2759"/>
<dbReference type="STRING" id="564608.C1MJX8"/>
<dbReference type="Gene3D" id="1.25.40.20">
    <property type="entry name" value="Ankyrin repeat-containing domain"/>
    <property type="match status" value="1"/>
</dbReference>
<dbReference type="InterPro" id="IPR036770">
    <property type="entry name" value="Ankyrin_rpt-contain_sf"/>
</dbReference>
<protein>
    <submittedName>
        <fullName evidence="1">Predicted protein</fullName>
    </submittedName>
</protein>
<dbReference type="Gene3D" id="1.25.40.10">
    <property type="entry name" value="Tetratricopeptide repeat domain"/>
    <property type="match status" value="1"/>
</dbReference>